<dbReference type="Proteomes" id="UP000237631">
    <property type="component" value="Unassembled WGS sequence"/>
</dbReference>
<dbReference type="OrthoDB" id="195498at2759"/>
<accession>A0A2S6BYU0</accession>
<organism evidence="1 2">
    <name type="scientific">Cercospora berteroae</name>
    <dbReference type="NCBI Taxonomy" id="357750"/>
    <lineage>
        <taxon>Eukaryota</taxon>
        <taxon>Fungi</taxon>
        <taxon>Dikarya</taxon>
        <taxon>Ascomycota</taxon>
        <taxon>Pezizomycotina</taxon>
        <taxon>Dothideomycetes</taxon>
        <taxon>Dothideomycetidae</taxon>
        <taxon>Mycosphaerellales</taxon>
        <taxon>Mycosphaerellaceae</taxon>
        <taxon>Cercospora</taxon>
    </lineage>
</organism>
<evidence type="ECO:0000313" key="1">
    <source>
        <dbReference type="EMBL" id="PPJ52642.1"/>
    </source>
</evidence>
<evidence type="ECO:0000313" key="2">
    <source>
        <dbReference type="Proteomes" id="UP000237631"/>
    </source>
</evidence>
<reference evidence="2" key="1">
    <citation type="journal article" date="2017" name="bioRxiv">
        <title>Conservation of a gene cluster reveals novel cercosporin biosynthetic mechanisms and extends production to the genus Colletotrichum.</title>
        <authorList>
            <person name="de Jonge R."/>
            <person name="Ebert M.K."/>
            <person name="Huitt-Roehl C.R."/>
            <person name="Pal P."/>
            <person name="Suttle J.C."/>
            <person name="Spanner R.E."/>
            <person name="Neubauer J.D."/>
            <person name="Jurick W.M.II."/>
            <person name="Stott K.A."/>
            <person name="Secor G.A."/>
            <person name="Thomma B.P.H.J."/>
            <person name="Van de Peer Y."/>
            <person name="Townsend C.A."/>
            <person name="Bolton M.D."/>
        </authorList>
    </citation>
    <scope>NUCLEOTIDE SEQUENCE [LARGE SCALE GENOMIC DNA]</scope>
    <source>
        <strain evidence="2">CBS538.71</strain>
    </source>
</reference>
<comment type="caution">
    <text evidence="1">The sequence shown here is derived from an EMBL/GenBank/DDBJ whole genome shotgun (WGS) entry which is preliminary data.</text>
</comment>
<sequence length="108" mass="11444">MPTSSSSSSLRTMKDGDQLIIISSNDEDGDQLIIIAPNDAFAMSGWQKVNVGGTEDDNTFVIFASDLETKLADKIGRGLEFMSTNAVLVCVPRAARTTSLASSSTLPT</sequence>
<proteinExistence type="predicted"/>
<dbReference type="AlphaFoldDB" id="A0A2S6BYU0"/>
<name>A0A2S6BYU0_9PEZI</name>
<gene>
    <name evidence="1" type="ORF">CBER1_11422</name>
</gene>
<protein>
    <submittedName>
        <fullName evidence="1">Uncharacterized protein</fullName>
    </submittedName>
</protein>
<keyword evidence="2" id="KW-1185">Reference proteome</keyword>
<dbReference type="EMBL" id="PNEN01001678">
    <property type="protein sequence ID" value="PPJ52642.1"/>
    <property type="molecule type" value="Genomic_DNA"/>
</dbReference>
<dbReference type="STRING" id="357750.A0A2S6BYU0"/>